<accession>A0A022KX10</accession>
<organism evidence="8 9">
    <name type="scientific">Brachybacterium muris UCD-AY4</name>
    <dbReference type="NCBI Taxonomy" id="1249481"/>
    <lineage>
        <taxon>Bacteria</taxon>
        <taxon>Bacillati</taxon>
        <taxon>Actinomycetota</taxon>
        <taxon>Actinomycetes</taxon>
        <taxon>Micrococcales</taxon>
        <taxon>Dermabacteraceae</taxon>
        <taxon>Brachybacterium</taxon>
    </lineage>
</organism>
<dbReference type="HOGENOM" id="CLU_056920_0_0_11"/>
<feature type="transmembrane region" description="Helical" evidence="7">
    <location>
        <begin position="203"/>
        <end position="227"/>
    </location>
</feature>
<keyword evidence="2" id="KW-1003">Cell membrane</keyword>
<proteinExistence type="predicted"/>
<reference evidence="8 9" key="1">
    <citation type="journal article" date="2013" name="Genome Announc.">
        <title>Draft genome sequence of an Actinobacterium, Brachybacterium muris strain UCD-AY4.</title>
        <authorList>
            <person name="Lo J.R."/>
            <person name="Lang J.M."/>
            <person name="Darling A.E."/>
            <person name="Eisen J.A."/>
            <person name="Coil D.A."/>
        </authorList>
    </citation>
    <scope>NUCLEOTIDE SEQUENCE [LARGE SCALE GENOMIC DNA]</scope>
    <source>
        <strain evidence="8 9">UCD-AY4</strain>
    </source>
</reference>
<feature type="transmembrane region" description="Helical" evidence="7">
    <location>
        <begin position="89"/>
        <end position="110"/>
    </location>
</feature>
<dbReference type="PANTHER" id="PTHR39087:SF2">
    <property type="entry name" value="UPF0104 MEMBRANE PROTEIN MJ1595"/>
    <property type="match status" value="1"/>
</dbReference>
<evidence type="ECO:0000313" key="8">
    <source>
        <dbReference type="EMBL" id="EYT50714.1"/>
    </source>
</evidence>
<evidence type="ECO:0000256" key="7">
    <source>
        <dbReference type="SAM" id="Phobius"/>
    </source>
</evidence>
<feature type="transmembrane region" description="Helical" evidence="7">
    <location>
        <begin position="158"/>
        <end position="191"/>
    </location>
</feature>
<gene>
    <name evidence="8" type="ORF">D641_0102560</name>
</gene>
<feature type="transmembrane region" description="Helical" evidence="7">
    <location>
        <begin position="131"/>
        <end position="152"/>
    </location>
</feature>
<feature type="region of interest" description="Disordered" evidence="6">
    <location>
        <begin position="1"/>
        <end position="39"/>
    </location>
</feature>
<evidence type="ECO:0000256" key="1">
    <source>
        <dbReference type="ARBA" id="ARBA00004651"/>
    </source>
</evidence>
<feature type="transmembrane region" description="Helical" evidence="7">
    <location>
        <begin position="293"/>
        <end position="318"/>
    </location>
</feature>
<dbReference type="PANTHER" id="PTHR39087">
    <property type="entry name" value="UPF0104 MEMBRANE PROTEIN MJ1595"/>
    <property type="match status" value="1"/>
</dbReference>
<protein>
    <submittedName>
        <fullName evidence="8">Uncharacterized protein</fullName>
    </submittedName>
</protein>
<dbReference type="GO" id="GO:0005886">
    <property type="term" value="C:plasma membrane"/>
    <property type="evidence" value="ECO:0007669"/>
    <property type="project" value="UniProtKB-SubCell"/>
</dbReference>
<keyword evidence="5 7" id="KW-0472">Membrane</keyword>
<comment type="subcellular location">
    <subcellularLocation>
        <location evidence="1">Cell membrane</location>
        <topology evidence="1">Multi-pass membrane protein</topology>
    </subcellularLocation>
</comment>
<dbReference type="Pfam" id="PF03706">
    <property type="entry name" value="LPG_synthase_TM"/>
    <property type="match status" value="1"/>
</dbReference>
<evidence type="ECO:0000256" key="6">
    <source>
        <dbReference type="SAM" id="MobiDB-lite"/>
    </source>
</evidence>
<dbReference type="EMBL" id="AORC01000003">
    <property type="protein sequence ID" value="EYT50714.1"/>
    <property type="molecule type" value="Genomic_DNA"/>
</dbReference>
<dbReference type="STRING" id="1249481.D641_0102560"/>
<comment type="caution">
    <text evidence="8">The sequence shown here is derived from an EMBL/GenBank/DDBJ whole genome shotgun (WGS) entry which is preliminary data.</text>
</comment>
<feature type="transmembrane region" description="Helical" evidence="7">
    <location>
        <begin position="358"/>
        <end position="380"/>
    </location>
</feature>
<evidence type="ECO:0000256" key="4">
    <source>
        <dbReference type="ARBA" id="ARBA00022989"/>
    </source>
</evidence>
<feature type="transmembrane region" description="Helical" evidence="7">
    <location>
        <begin position="51"/>
        <end position="69"/>
    </location>
</feature>
<dbReference type="AlphaFoldDB" id="A0A022KX10"/>
<name>A0A022KX10_9MICO</name>
<dbReference type="Proteomes" id="UP000019754">
    <property type="component" value="Unassembled WGS sequence"/>
</dbReference>
<evidence type="ECO:0000313" key="9">
    <source>
        <dbReference type="Proteomes" id="UP000019754"/>
    </source>
</evidence>
<feature type="transmembrane region" description="Helical" evidence="7">
    <location>
        <begin position="330"/>
        <end position="352"/>
    </location>
</feature>
<sequence length="394" mass="39539">MSQPGQPSKPGDRTPGTDPDAMSDHPAPPPWQALTPDLSVDRPPRLGARRIVLSVLSLLLVIALLAWALPWAAGTTWTQIIDSLRGLPLWAVPAMLLLGAGAIALEAWTVRTAVPGSRYGTALQGHAASSALALAVPGGGMLGMGLLGWVLRRTGLGLSVVIAGILTASLIETVVTTVLVPLVGGIAYVLAGMISVARIDLPAAALWAALAAVAGGVIALGLFVVLLRRPVLTGLLETAAAVTGMGGTDKDSPGGTTSFVPFVLEQRDALVRLLRERPLSLVAPTAAARMLQWLALVLAIEAVGGSVPLLLTVAIFALGRVLSLVPLTPGGAGVSETVGAAALVALGLGSAAAATSMLLLAVATLVVPLVAGGLAAVLSVSRGSVTQAQSASSS</sequence>
<evidence type="ECO:0000256" key="5">
    <source>
        <dbReference type="ARBA" id="ARBA00023136"/>
    </source>
</evidence>
<keyword evidence="4 7" id="KW-1133">Transmembrane helix</keyword>
<evidence type="ECO:0000256" key="2">
    <source>
        <dbReference type="ARBA" id="ARBA00022475"/>
    </source>
</evidence>
<dbReference type="RefSeq" id="WP_017822229.1">
    <property type="nucleotide sequence ID" value="NZ_AORC01000003.1"/>
</dbReference>
<keyword evidence="3 7" id="KW-0812">Transmembrane</keyword>
<evidence type="ECO:0000256" key="3">
    <source>
        <dbReference type="ARBA" id="ARBA00022692"/>
    </source>
</evidence>
<dbReference type="InterPro" id="IPR022791">
    <property type="entry name" value="L-PG_synthase/AglD"/>
</dbReference>
<keyword evidence="9" id="KW-1185">Reference proteome</keyword>